<keyword evidence="1 3" id="KW-0853">WD repeat</keyword>
<evidence type="ECO:0000256" key="2">
    <source>
        <dbReference type="ARBA" id="ARBA00022737"/>
    </source>
</evidence>
<feature type="region of interest" description="Disordered" evidence="4">
    <location>
        <begin position="49"/>
        <end position="104"/>
    </location>
</feature>
<dbReference type="PRINTS" id="PR00320">
    <property type="entry name" value="GPROTEINBRPT"/>
</dbReference>
<dbReference type="PROSITE" id="PS50082">
    <property type="entry name" value="WD_REPEATS_2"/>
    <property type="match status" value="4"/>
</dbReference>
<dbReference type="Gene3D" id="2.130.10.10">
    <property type="entry name" value="YVTN repeat-like/Quinoprotein amine dehydrogenase"/>
    <property type="match status" value="5"/>
</dbReference>
<dbReference type="eggNOG" id="KOG0266">
    <property type="taxonomic scope" value="Eukaryota"/>
</dbReference>
<dbReference type="InterPro" id="IPR027417">
    <property type="entry name" value="P-loop_NTPase"/>
</dbReference>
<feature type="domain" description="NACHT" evidence="5">
    <location>
        <begin position="441"/>
        <end position="595"/>
    </location>
</feature>
<dbReference type="PANTHER" id="PTHR19848:SF8">
    <property type="entry name" value="F-BOX AND WD REPEAT DOMAIN CONTAINING 7"/>
    <property type="match status" value="1"/>
</dbReference>
<dbReference type="InterPro" id="IPR001680">
    <property type="entry name" value="WD40_rpt"/>
</dbReference>
<evidence type="ECO:0000259" key="5">
    <source>
        <dbReference type="PROSITE" id="PS50837"/>
    </source>
</evidence>
<dbReference type="PROSITE" id="PS50294">
    <property type="entry name" value="WD_REPEATS_REGION"/>
    <property type="match status" value="2"/>
</dbReference>
<dbReference type="SUPFAM" id="SSF52540">
    <property type="entry name" value="P-loop containing nucleoside triphosphate hydrolases"/>
    <property type="match status" value="1"/>
</dbReference>
<accession>B6H104</accession>
<name>B6H104_PENRW</name>
<evidence type="ECO:0000313" key="7">
    <source>
        <dbReference type="Proteomes" id="UP000000724"/>
    </source>
</evidence>
<feature type="repeat" description="WD" evidence="3">
    <location>
        <begin position="1077"/>
        <end position="1118"/>
    </location>
</feature>
<dbReference type="InterPro" id="IPR031359">
    <property type="entry name" value="NACHT_N"/>
</dbReference>
<dbReference type="STRING" id="500485.B6H104"/>
<feature type="repeat" description="WD" evidence="3">
    <location>
        <begin position="1281"/>
        <end position="1322"/>
    </location>
</feature>
<dbReference type="Pfam" id="PF17100">
    <property type="entry name" value="NACHT_N"/>
    <property type="match status" value="1"/>
</dbReference>
<dbReference type="InterPro" id="IPR015943">
    <property type="entry name" value="WD40/YVTN_repeat-like_dom_sf"/>
</dbReference>
<dbReference type="SUPFAM" id="SSF50969">
    <property type="entry name" value="YVTN repeat-like/Quinoprotein amine dehydrogenase"/>
    <property type="match status" value="2"/>
</dbReference>
<dbReference type="SUPFAM" id="SSF82171">
    <property type="entry name" value="DPP6 N-terminal domain-like"/>
    <property type="match status" value="1"/>
</dbReference>
<sequence>MGRGEGGCGPFTSTIDILLTGELAQAYTCRTMGFSKHVLREWWRRKKQKAEQETDEGKKGSNTAAAAAARKEPPKNIANVPSDTDVSTGAQKPSNTPEEKGSPDLSISQILWNRAYDELAKDKGTSDIVENYMRIIPKAIDPDGDFNEAVSDDIMRDMNDPIRRQAILKDSIKAGQARIARVQKATNVVGGVVELINRFKGVIDVAVKANPQVALPWAGVCGSSLINYFGRCKTNIFFQFLLNPAQELESQRNGIAFVITRMEWYCSLASHLLSQENIDLKGQSYQPVVNELEGRVVALYKALLLYQMKSVCSYYKNHCLVILRSTINLDDWDGEIQGIESAEKAVLNDLRHYYALYSKEALGHLVRQVQECQKILSDFHQIQQEHITSQYLQQIRIVDPQAEMVNIQGRNDKLLPAAYKWIVDTPEYRGFTNWSDPGSCQVLWLSGPAGTGKTMLVIGIISEISRQSFNMAPPGLAYFFFQASRSNMTSPTDALRSLIWMLLIQQPRLFSYIRETLTNAGASYFDSPGVFWPLAEIFKQMLADKDLTPVYLTLDALDECDERKAENPGLAHLLSLVSDTLSITDKVKWLLSSRPEINVYNKLKNKQESGEIVELNVQSRPEPVNAYIKHKLSDLERNYEYSKYVLDEMSQEIRQRAQNTFLWVSLVFKDIIDNNVAEYDAVDRIKASPSSLISLYERLMTRIENLPSRDPRFCRSVLAAVCFSYRPLSYAELHVASGLPANVRPQLIVPKCGSFLTVQDNRVYMIHATAREHLVDYFKSSSPGNGNCHHHDIGKRSIQALSDTLKRNIYSITPDKESTDVIVPEKDPLASVRYSCEFWVDHLCEDRGGQNIDDERVFSFLEEHFLHWLESLSLIQKLPTAVPSIKKLLINSKDAERFALRNLQVMRQVPLQTYGSALAFSPSKSQVKSRYWKERLPFIRTVQGGRGTWDPCLQTFTADNKLGSILFSPDGRFLASVSEWCGSVLLWNVTTGTRHTLSARHARETPLAFSPDSQVIASYVRLKVDLWDVATGKGIQSFEVHYVVSAMQFSPDGKVLVLATRTVELWDIATMSCIRTLDGHTECVRCLAFTPCRKILASASDDMTVKLWEFETSSCKLTMRLPGYPKNITFSPDGNILAASLADGSIHILDTATGDTIRTLGGDIPCVAASFLVDGETIATVTNNVELQFIDVATGTCKLTLKHGNKICASSVSQNIVASGTVDGMVRLWDTTGYWKQSPGGLDESVSSMAFSSDGKILAVGLVGKTVEIWDSFDKICRRRLEGHHDRIATVAFSADNKTLASGSWDCTFRLWDPTTGAAIRTVDTGRGKVHFVKFSPDGKMLAVSTEDPEDPKSRTVTVWDVVTGTCKQTLDSGVYFHNLAFSHDGMVILMASTIHSSDGKTRDFNLQLDQGFRVWDVATGAWKLTVTETTEFFDSIAISPDGKTIASSFSSAPGIQTWDASTGDARQFIEYDEYKVVNQNLSFSDDGRYLDTNQGPYRLTTGGLATCPDPERSQSVVYIKENLGSSWVMRGSKPLLQLPPEHSKSSFATRKNMLFDVDRKSSVMNADDTSAEWLEDRFKTFAQTYPKDILEYRDSAERNWKVEKTVSEDSHIAQDL</sequence>
<dbReference type="Pfam" id="PF24883">
    <property type="entry name" value="NPHP3_N"/>
    <property type="match status" value="1"/>
</dbReference>
<proteinExistence type="predicted"/>
<dbReference type="OrthoDB" id="4368804at2759"/>
<evidence type="ECO:0000256" key="3">
    <source>
        <dbReference type="PROSITE-ProRule" id="PRU00221"/>
    </source>
</evidence>
<dbReference type="InterPro" id="IPR056884">
    <property type="entry name" value="NPHP3-like_N"/>
</dbReference>
<dbReference type="PROSITE" id="PS00678">
    <property type="entry name" value="WD_REPEATS_1"/>
    <property type="match status" value="1"/>
</dbReference>
<dbReference type="HOGENOM" id="CLU_260567_0_0_1"/>
<dbReference type="BioCyc" id="PCHR:PC12G10820-MONOMER"/>
<dbReference type="PANTHER" id="PTHR19848">
    <property type="entry name" value="WD40 REPEAT PROTEIN"/>
    <property type="match status" value="1"/>
</dbReference>
<gene>
    <name evidence="6" type="ORF">Pc12g10820</name>
    <name evidence="6" type="ORF">PCH_Pc12g10820</name>
</gene>
<feature type="compositionally biased region" description="Basic and acidic residues" evidence="4">
    <location>
        <begin position="49"/>
        <end position="59"/>
    </location>
</feature>
<evidence type="ECO:0000256" key="1">
    <source>
        <dbReference type="ARBA" id="ARBA00022574"/>
    </source>
</evidence>
<dbReference type="InterPro" id="IPR020472">
    <property type="entry name" value="WD40_PAC1"/>
</dbReference>
<reference evidence="6 7" key="1">
    <citation type="journal article" date="2008" name="Nat. Biotechnol.">
        <title>Genome sequencing and analysis of the filamentous fungus Penicillium chrysogenum.</title>
        <authorList>
            <person name="van den Berg M.A."/>
            <person name="Albang R."/>
            <person name="Albermann K."/>
            <person name="Badger J.H."/>
            <person name="Daran J.-M."/>
            <person name="Driessen A.J.M."/>
            <person name="Garcia-Estrada C."/>
            <person name="Fedorova N.D."/>
            <person name="Harris D.M."/>
            <person name="Heijne W.H.M."/>
            <person name="Joardar V.S."/>
            <person name="Kiel J.A.K.W."/>
            <person name="Kovalchuk A."/>
            <person name="Martin J.F."/>
            <person name="Nierman W.C."/>
            <person name="Nijland J.G."/>
            <person name="Pronk J.T."/>
            <person name="Roubos J.A."/>
            <person name="van der Klei I.J."/>
            <person name="van Peij N.N.M.E."/>
            <person name="Veenhuis M."/>
            <person name="von Doehren H."/>
            <person name="Wagner C."/>
            <person name="Wortman J.R."/>
            <person name="Bovenberg R.A.L."/>
        </authorList>
    </citation>
    <scope>NUCLEOTIDE SEQUENCE [LARGE SCALE GENOMIC DNA]</scope>
    <source>
        <strain evidence="7">ATCC 28089 / DSM 1075 / NRRL 1951 / Wisconsin 54-1255</strain>
    </source>
</reference>
<protein>
    <submittedName>
        <fullName evidence="6">Pc12g10820 protein</fullName>
    </submittedName>
</protein>
<dbReference type="InterPro" id="IPR007111">
    <property type="entry name" value="NACHT_NTPase"/>
</dbReference>
<dbReference type="InterPro" id="IPR019775">
    <property type="entry name" value="WD40_repeat_CS"/>
</dbReference>
<dbReference type="OMA" id="WMLLIQQ"/>
<organism evidence="6 7">
    <name type="scientific">Penicillium rubens (strain ATCC 28089 / DSM 1075 / NRRL 1951 / Wisconsin 54-1255)</name>
    <name type="common">Penicillium chrysogenum</name>
    <dbReference type="NCBI Taxonomy" id="500485"/>
    <lineage>
        <taxon>Eukaryota</taxon>
        <taxon>Fungi</taxon>
        <taxon>Dikarya</taxon>
        <taxon>Ascomycota</taxon>
        <taxon>Pezizomycotina</taxon>
        <taxon>Eurotiomycetes</taxon>
        <taxon>Eurotiomycetidae</taxon>
        <taxon>Eurotiales</taxon>
        <taxon>Aspergillaceae</taxon>
        <taxon>Penicillium</taxon>
        <taxon>Penicillium chrysogenum species complex</taxon>
    </lineage>
</organism>
<dbReference type="EMBL" id="AM920427">
    <property type="protein sequence ID" value="CAP80709.1"/>
    <property type="molecule type" value="Genomic_DNA"/>
</dbReference>
<dbReference type="Gene3D" id="3.40.50.300">
    <property type="entry name" value="P-loop containing nucleotide triphosphate hydrolases"/>
    <property type="match status" value="1"/>
</dbReference>
<feature type="repeat" description="WD" evidence="3">
    <location>
        <begin position="1200"/>
        <end position="1230"/>
    </location>
</feature>
<dbReference type="Pfam" id="PF00400">
    <property type="entry name" value="WD40"/>
    <property type="match status" value="5"/>
</dbReference>
<evidence type="ECO:0000313" key="6">
    <source>
        <dbReference type="EMBL" id="CAP80709.1"/>
    </source>
</evidence>
<evidence type="ECO:0000256" key="4">
    <source>
        <dbReference type="SAM" id="MobiDB-lite"/>
    </source>
</evidence>
<dbReference type="PROSITE" id="PS50837">
    <property type="entry name" value="NACHT"/>
    <property type="match status" value="1"/>
</dbReference>
<dbReference type="CDD" id="cd00200">
    <property type="entry name" value="WD40"/>
    <property type="match status" value="2"/>
</dbReference>
<keyword evidence="2" id="KW-0677">Repeat</keyword>
<dbReference type="Proteomes" id="UP000000724">
    <property type="component" value="Contig Pc00c12"/>
</dbReference>
<feature type="compositionally biased region" description="Polar residues" evidence="4">
    <location>
        <begin position="79"/>
        <end position="96"/>
    </location>
</feature>
<keyword evidence="7" id="KW-1185">Reference proteome</keyword>
<feature type="repeat" description="WD" evidence="3">
    <location>
        <begin position="1239"/>
        <end position="1271"/>
    </location>
</feature>
<dbReference type="InterPro" id="IPR011044">
    <property type="entry name" value="Quino_amine_DH_bsu"/>
</dbReference>
<dbReference type="SMART" id="SM00320">
    <property type="entry name" value="WD40"/>
    <property type="match status" value="8"/>
</dbReference>